<dbReference type="Proteomes" id="UP001176429">
    <property type="component" value="Unassembled WGS sequence"/>
</dbReference>
<sequence length="227" mass="24839">MSQLRFIRRGAGLLATLLALSPAPTRAQIAPDSARLALKLAVVPLFEATYELQAEYRLARQFSLTLSPRLLSGTVPASVSKVASEAGDQVSGHGLSLGTRFYVPNSGAEGAMLAGLYFGLQADYYRLRLSYQAETWGQDLGPDGLLYYTYRYREGRENITRYGGTAIIGYQCQVIHPRLRLDASSSLSRLRSTSDGVNLNRYDASDSDYGYSGNFWSLGLGLGFVLK</sequence>
<keyword evidence="1" id="KW-0732">Signal</keyword>
<feature type="chain" id="PRO_5047532275" description="DUF3575 domain-containing protein" evidence="1">
    <location>
        <begin position="28"/>
        <end position="227"/>
    </location>
</feature>
<keyword evidence="3" id="KW-1185">Reference proteome</keyword>
<gene>
    <name evidence="2" type="ORF">Q5H93_20300</name>
</gene>
<feature type="signal peptide" evidence="1">
    <location>
        <begin position="1"/>
        <end position="27"/>
    </location>
</feature>
<name>A0ABT9BFQ4_9BACT</name>
<evidence type="ECO:0000313" key="3">
    <source>
        <dbReference type="Proteomes" id="UP001176429"/>
    </source>
</evidence>
<evidence type="ECO:0000313" key="2">
    <source>
        <dbReference type="EMBL" id="MDO7877098.1"/>
    </source>
</evidence>
<dbReference type="EMBL" id="JAUQSY010000016">
    <property type="protein sequence ID" value="MDO7877098.1"/>
    <property type="molecule type" value="Genomic_DNA"/>
</dbReference>
<comment type="caution">
    <text evidence="2">The sequence shown here is derived from an EMBL/GenBank/DDBJ whole genome shotgun (WGS) entry which is preliminary data.</text>
</comment>
<protein>
    <recommendedName>
        <fullName evidence="4">DUF3575 domain-containing protein</fullName>
    </recommendedName>
</protein>
<reference evidence="2" key="1">
    <citation type="submission" date="2023-07" db="EMBL/GenBank/DDBJ databases">
        <authorList>
            <person name="Kim M.K."/>
        </authorList>
    </citation>
    <scope>NUCLEOTIDE SEQUENCE</scope>
    <source>
        <strain evidence="2">ASUV-10-1</strain>
    </source>
</reference>
<proteinExistence type="predicted"/>
<organism evidence="2 3">
    <name type="scientific">Hymenobacter aranciens</name>
    <dbReference type="NCBI Taxonomy" id="3063996"/>
    <lineage>
        <taxon>Bacteria</taxon>
        <taxon>Pseudomonadati</taxon>
        <taxon>Bacteroidota</taxon>
        <taxon>Cytophagia</taxon>
        <taxon>Cytophagales</taxon>
        <taxon>Hymenobacteraceae</taxon>
        <taxon>Hymenobacter</taxon>
    </lineage>
</organism>
<accession>A0ABT9BFQ4</accession>
<evidence type="ECO:0008006" key="4">
    <source>
        <dbReference type="Google" id="ProtNLM"/>
    </source>
</evidence>
<evidence type="ECO:0000256" key="1">
    <source>
        <dbReference type="SAM" id="SignalP"/>
    </source>
</evidence>
<dbReference type="RefSeq" id="WP_305008514.1">
    <property type="nucleotide sequence ID" value="NZ_JAUQSY010000016.1"/>
</dbReference>